<evidence type="ECO:0000313" key="1">
    <source>
        <dbReference type="EMBL" id="KHJ89380.1"/>
    </source>
</evidence>
<reference evidence="1 2" key="1">
    <citation type="submission" date="2014-03" db="EMBL/GenBank/DDBJ databases">
        <title>Draft genome of the hookworm Oesophagostomum dentatum.</title>
        <authorList>
            <person name="Mitreva M."/>
        </authorList>
    </citation>
    <scope>NUCLEOTIDE SEQUENCE [LARGE SCALE GENOMIC DNA]</scope>
    <source>
        <strain evidence="1 2">OD-Hann</strain>
    </source>
</reference>
<organism evidence="1 2">
    <name type="scientific">Oesophagostomum dentatum</name>
    <name type="common">Nodular worm</name>
    <dbReference type="NCBI Taxonomy" id="61180"/>
    <lineage>
        <taxon>Eukaryota</taxon>
        <taxon>Metazoa</taxon>
        <taxon>Ecdysozoa</taxon>
        <taxon>Nematoda</taxon>
        <taxon>Chromadorea</taxon>
        <taxon>Rhabditida</taxon>
        <taxon>Rhabditina</taxon>
        <taxon>Rhabditomorpha</taxon>
        <taxon>Strongyloidea</taxon>
        <taxon>Strongylidae</taxon>
        <taxon>Oesophagostomum</taxon>
    </lineage>
</organism>
<name>A0A0B1T1T8_OESDE</name>
<dbReference type="EMBL" id="KN554301">
    <property type="protein sequence ID" value="KHJ89380.1"/>
    <property type="molecule type" value="Genomic_DNA"/>
</dbReference>
<dbReference type="Proteomes" id="UP000053660">
    <property type="component" value="Unassembled WGS sequence"/>
</dbReference>
<gene>
    <name evidence="1" type="ORF">OESDEN_10796</name>
</gene>
<keyword evidence="2" id="KW-1185">Reference proteome</keyword>
<dbReference type="AlphaFoldDB" id="A0A0B1T1T8"/>
<protein>
    <submittedName>
        <fullName evidence="1">Uncharacterized protein</fullName>
    </submittedName>
</protein>
<sequence length="104" mass="11356">MVKHADAFLDKNATVLKKLVKKVSSGEAIESVVTEPVPQPAQKVSDADRNVEAIEHADGDLIDDGLMSVEDRRKANKQIEKNFKADSGGRRKKAAKIAKLLSVF</sequence>
<evidence type="ECO:0000313" key="2">
    <source>
        <dbReference type="Proteomes" id="UP000053660"/>
    </source>
</evidence>
<proteinExistence type="predicted"/>
<accession>A0A0B1T1T8</accession>
<dbReference type="OrthoDB" id="1924577at2759"/>